<feature type="signal peptide" evidence="1">
    <location>
        <begin position="1"/>
        <end position="26"/>
    </location>
</feature>
<evidence type="ECO:0000313" key="4">
    <source>
        <dbReference type="Proteomes" id="UP000320386"/>
    </source>
</evidence>
<evidence type="ECO:0000256" key="1">
    <source>
        <dbReference type="SAM" id="SignalP"/>
    </source>
</evidence>
<evidence type="ECO:0000313" key="3">
    <source>
        <dbReference type="EMBL" id="QDU70590.1"/>
    </source>
</evidence>
<dbReference type="GO" id="GO:0047798">
    <property type="term" value="F:cyclomaltodextrinase activity"/>
    <property type="evidence" value="ECO:0007669"/>
    <property type="project" value="UniProtKB-EC"/>
</dbReference>
<dbReference type="Gene3D" id="2.60.40.1180">
    <property type="entry name" value="Golgi alpha-mannosidase II"/>
    <property type="match status" value="1"/>
</dbReference>
<proteinExistence type="predicted"/>
<dbReference type="PANTHER" id="PTHR47786:SF2">
    <property type="entry name" value="GLYCOSYL HYDROLASE FAMILY 13 CATALYTIC DOMAIN-CONTAINING PROTEIN"/>
    <property type="match status" value="1"/>
</dbReference>
<dbReference type="Gene3D" id="3.20.20.80">
    <property type="entry name" value="Glycosidases"/>
    <property type="match status" value="1"/>
</dbReference>
<dbReference type="Pfam" id="PF00128">
    <property type="entry name" value="Alpha-amylase"/>
    <property type="match status" value="2"/>
</dbReference>
<dbReference type="OrthoDB" id="9805159at2"/>
<dbReference type="SUPFAM" id="SSF51445">
    <property type="entry name" value="(Trans)glycosidases"/>
    <property type="match status" value="1"/>
</dbReference>
<dbReference type="EC" id="3.2.1.54" evidence="3"/>
<accession>A0A518BUD2</accession>
<name>A0A518BUD2_9BACT</name>
<dbReference type="AlphaFoldDB" id="A0A518BUD2"/>
<dbReference type="SMART" id="SM00642">
    <property type="entry name" value="Aamy"/>
    <property type="match status" value="1"/>
</dbReference>
<dbReference type="InterPro" id="IPR006047">
    <property type="entry name" value="GH13_cat_dom"/>
</dbReference>
<dbReference type="InterPro" id="IPR013780">
    <property type="entry name" value="Glyco_hydro_b"/>
</dbReference>
<dbReference type="Proteomes" id="UP000320386">
    <property type="component" value="Chromosome"/>
</dbReference>
<dbReference type="GO" id="GO:0005975">
    <property type="term" value="P:carbohydrate metabolic process"/>
    <property type="evidence" value="ECO:0007669"/>
    <property type="project" value="InterPro"/>
</dbReference>
<keyword evidence="3" id="KW-0326">Glycosidase</keyword>
<gene>
    <name evidence="3" type="ORF">Pan265_04180</name>
</gene>
<dbReference type="RefSeq" id="WP_145444750.1">
    <property type="nucleotide sequence ID" value="NZ_CP036280.1"/>
</dbReference>
<protein>
    <submittedName>
        <fullName evidence="3">Cyclomaltodextrinase</fullName>
        <ecNumber evidence="3">3.2.1.54</ecNumber>
    </submittedName>
</protein>
<organism evidence="3 4">
    <name type="scientific">Mucisphaera calidilacus</name>
    <dbReference type="NCBI Taxonomy" id="2527982"/>
    <lineage>
        <taxon>Bacteria</taxon>
        <taxon>Pseudomonadati</taxon>
        <taxon>Planctomycetota</taxon>
        <taxon>Phycisphaerae</taxon>
        <taxon>Phycisphaerales</taxon>
        <taxon>Phycisphaeraceae</taxon>
        <taxon>Mucisphaera</taxon>
    </lineage>
</organism>
<dbReference type="SUPFAM" id="SSF51011">
    <property type="entry name" value="Glycosyl hydrolase domain"/>
    <property type="match status" value="1"/>
</dbReference>
<dbReference type="InterPro" id="IPR017853">
    <property type="entry name" value="GH"/>
</dbReference>
<feature type="domain" description="Glycosyl hydrolase family 13 catalytic" evidence="2">
    <location>
        <begin position="45"/>
        <end position="361"/>
    </location>
</feature>
<evidence type="ECO:0000259" key="2">
    <source>
        <dbReference type="SMART" id="SM00642"/>
    </source>
</evidence>
<keyword evidence="3" id="KW-0378">Hydrolase</keyword>
<dbReference type="KEGG" id="mcad:Pan265_04180"/>
<dbReference type="PANTHER" id="PTHR47786">
    <property type="entry name" value="ALPHA-1,4-GLUCAN:MALTOSE-1-PHOSPHATE MALTOSYLTRANSFERASE"/>
    <property type="match status" value="1"/>
</dbReference>
<keyword evidence="4" id="KW-1185">Reference proteome</keyword>
<reference evidence="3 4" key="1">
    <citation type="submission" date="2019-02" db="EMBL/GenBank/DDBJ databases">
        <title>Deep-cultivation of Planctomycetes and their phenomic and genomic characterization uncovers novel biology.</title>
        <authorList>
            <person name="Wiegand S."/>
            <person name="Jogler M."/>
            <person name="Boedeker C."/>
            <person name="Pinto D."/>
            <person name="Vollmers J."/>
            <person name="Rivas-Marin E."/>
            <person name="Kohn T."/>
            <person name="Peeters S.H."/>
            <person name="Heuer A."/>
            <person name="Rast P."/>
            <person name="Oberbeckmann S."/>
            <person name="Bunk B."/>
            <person name="Jeske O."/>
            <person name="Meyerdierks A."/>
            <person name="Storesund J.E."/>
            <person name="Kallscheuer N."/>
            <person name="Luecker S."/>
            <person name="Lage O.M."/>
            <person name="Pohl T."/>
            <person name="Merkel B.J."/>
            <person name="Hornburger P."/>
            <person name="Mueller R.-W."/>
            <person name="Bruemmer F."/>
            <person name="Labrenz M."/>
            <person name="Spormann A.M."/>
            <person name="Op den Camp H."/>
            <person name="Overmann J."/>
            <person name="Amann R."/>
            <person name="Jetten M.S.M."/>
            <person name="Mascher T."/>
            <person name="Medema M.H."/>
            <person name="Devos D.P."/>
            <person name="Kaster A.-K."/>
            <person name="Ovreas L."/>
            <person name="Rohde M."/>
            <person name="Galperin M.Y."/>
            <person name="Jogler C."/>
        </authorList>
    </citation>
    <scope>NUCLEOTIDE SEQUENCE [LARGE SCALE GENOMIC DNA]</scope>
    <source>
        <strain evidence="3 4">Pan265</strain>
    </source>
</reference>
<dbReference type="EMBL" id="CP036280">
    <property type="protein sequence ID" value="QDU70590.1"/>
    <property type="molecule type" value="Genomic_DNA"/>
</dbReference>
<keyword evidence="1" id="KW-0732">Signal</keyword>
<sequence precursor="true">MNKHRPTLVAAMLLLVAVILPAAAHAQDDLHIEPPDWAQGRTLYQVNTRQFSPEGNFEGLRKQLPRLKQMGVGILWLMPIHPIGHEKRSGELGSPYAVLDYKGINPEFGDLDDFKRLVDEAHDLGLRVIIDWVANHTAPDHPWVTEHPDWYTRNEQGEMIPPIPLWADVLDLDFDARDMREAMLDAMAYWVRETDIDGFRCDTAEWLPLDFWITARDRLQPIKPLFILAEGNDHNLVTYAFDALYAWELAPTLERIHHRENSVKDLVNYLRKDARRVTADGFRLNFTTNHDTNAWEGTTAERMGDGLEAFTVATFTIPGMPMIYNGQEAGMNKRLDFFHRDPIDWQPHPMADLYRQLTRLKRTSPALRHGSDRATIHILEEATTTSVLTYERRGDTQTLRVTLNLSDRPQTVRPPATAPTQDTILSKGCTASPDGTLRLRPWAYRLTTFPTLLP</sequence>
<feature type="chain" id="PRO_5021898720" evidence="1">
    <location>
        <begin position="27"/>
        <end position="454"/>
    </location>
</feature>
<dbReference type="CDD" id="cd11313">
    <property type="entry name" value="AmyAc_arch_bac_AmyA"/>
    <property type="match status" value="1"/>
</dbReference>